<protein>
    <recommendedName>
        <fullName evidence="3">Peptidase aspartic putative domain-containing protein</fullName>
    </recommendedName>
</protein>
<sequence>MSKVVRDLPNTSFQLGSWNYLEQLQLADPDFNISRRIDILFGIDDYSRIIKNVLIKEPEGAPIAQNTSLGWIVSDSYKQFMQEYLDLGHMRLVKSSLNQAYYLPHLGVLKLESETTKLRLVYNGSSKTSSGNSLNDLMYSGPILQKDLQALILVWRSYRYVITADIEKMFRQTFVRRTDQPLQTIISRNSSDRILQEYQLTTVTYGLKASNLFSDTYIKTTSTR</sequence>
<dbReference type="InterPro" id="IPR043502">
    <property type="entry name" value="DNA/RNA_pol_sf"/>
</dbReference>
<dbReference type="Proteomes" id="UP000494106">
    <property type="component" value="Unassembled WGS sequence"/>
</dbReference>
<proteinExistence type="predicted"/>
<dbReference type="OrthoDB" id="7423265at2759"/>
<dbReference type="EMBL" id="CADEBC010000490">
    <property type="protein sequence ID" value="CAB3237424.1"/>
    <property type="molecule type" value="Genomic_DNA"/>
</dbReference>
<comment type="caution">
    <text evidence="1">The sequence shown here is derived from an EMBL/GenBank/DDBJ whole genome shotgun (WGS) entry which is preliminary data.</text>
</comment>
<evidence type="ECO:0000313" key="1">
    <source>
        <dbReference type="EMBL" id="CAB3237424.1"/>
    </source>
</evidence>
<keyword evidence="2" id="KW-1185">Reference proteome</keyword>
<accession>A0A8S0ZS78</accession>
<organism evidence="1 2">
    <name type="scientific">Arctia plantaginis</name>
    <name type="common">Wood tiger moth</name>
    <name type="synonym">Phalaena plantaginis</name>
    <dbReference type="NCBI Taxonomy" id="874455"/>
    <lineage>
        <taxon>Eukaryota</taxon>
        <taxon>Metazoa</taxon>
        <taxon>Ecdysozoa</taxon>
        <taxon>Arthropoda</taxon>
        <taxon>Hexapoda</taxon>
        <taxon>Insecta</taxon>
        <taxon>Pterygota</taxon>
        <taxon>Neoptera</taxon>
        <taxon>Endopterygota</taxon>
        <taxon>Lepidoptera</taxon>
        <taxon>Glossata</taxon>
        <taxon>Ditrysia</taxon>
        <taxon>Noctuoidea</taxon>
        <taxon>Erebidae</taxon>
        <taxon>Arctiinae</taxon>
        <taxon>Arctia</taxon>
    </lineage>
</organism>
<dbReference type="PANTHER" id="PTHR47331">
    <property type="entry name" value="PHD-TYPE DOMAIN-CONTAINING PROTEIN"/>
    <property type="match status" value="1"/>
</dbReference>
<evidence type="ECO:0008006" key="3">
    <source>
        <dbReference type="Google" id="ProtNLM"/>
    </source>
</evidence>
<dbReference type="SUPFAM" id="SSF56672">
    <property type="entry name" value="DNA/RNA polymerases"/>
    <property type="match status" value="1"/>
</dbReference>
<dbReference type="AlphaFoldDB" id="A0A8S0ZS78"/>
<dbReference type="PANTHER" id="PTHR47331:SF5">
    <property type="entry name" value="RIBONUCLEASE H"/>
    <property type="match status" value="1"/>
</dbReference>
<reference evidence="1 2" key="1">
    <citation type="submission" date="2020-04" db="EMBL/GenBank/DDBJ databases">
        <authorList>
            <person name="Wallbank WR R."/>
            <person name="Pardo Diaz C."/>
            <person name="Kozak K."/>
            <person name="Martin S."/>
            <person name="Jiggins C."/>
            <person name="Moest M."/>
            <person name="Warren A I."/>
            <person name="Byers J.R.P. K."/>
            <person name="Montejo-Kovacevich G."/>
            <person name="Yen C E."/>
        </authorList>
    </citation>
    <scope>NUCLEOTIDE SEQUENCE [LARGE SCALE GENOMIC DNA]</scope>
</reference>
<evidence type="ECO:0000313" key="2">
    <source>
        <dbReference type="Proteomes" id="UP000494106"/>
    </source>
</evidence>
<name>A0A8S0ZS78_ARCPL</name>
<dbReference type="GO" id="GO:0071897">
    <property type="term" value="P:DNA biosynthetic process"/>
    <property type="evidence" value="ECO:0007669"/>
    <property type="project" value="UniProtKB-ARBA"/>
</dbReference>
<gene>
    <name evidence="1" type="ORF">APLA_LOCUS6892</name>
</gene>